<sequence>MEPKWTSYIDDLDSMLESLRLGIQQDSAPEDLVQDYLRLKRKSAQAFKALVVENLRDYRTEWHTARSTLEYEMYRLYEGVVPDWALKVPYGSETHYQLFCVLVERIGRPVAADHLRVVTADAVHAERRVRELREIGLDIDTSKVSGRDSYVLKSLNVDVALAPHVVANLVKNSPKLGADKLPLLRRVEEVGGTT</sequence>
<name>A0A7K1FLV0_9ACTN</name>
<evidence type="ECO:0000313" key="1">
    <source>
        <dbReference type="EMBL" id="MTD15135.1"/>
    </source>
</evidence>
<reference evidence="1 2" key="1">
    <citation type="submission" date="2019-11" db="EMBL/GenBank/DDBJ databases">
        <authorList>
            <person name="Jiang L.-Q."/>
        </authorList>
    </citation>
    <scope>NUCLEOTIDE SEQUENCE [LARGE SCALE GENOMIC DNA]</scope>
    <source>
        <strain evidence="1 2">YIM 132087</strain>
    </source>
</reference>
<evidence type="ECO:0000313" key="2">
    <source>
        <dbReference type="Proteomes" id="UP000460221"/>
    </source>
</evidence>
<organism evidence="1 2">
    <name type="scientific">Nakamurella alba</name>
    <dbReference type="NCBI Taxonomy" id="2665158"/>
    <lineage>
        <taxon>Bacteria</taxon>
        <taxon>Bacillati</taxon>
        <taxon>Actinomycetota</taxon>
        <taxon>Actinomycetes</taxon>
        <taxon>Nakamurellales</taxon>
        <taxon>Nakamurellaceae</taxon>
        <taxon>Nakamurella</taxon>
    </lineage>
</organism>
<accession>A0A7K1FLV0</accession>
<dbReference type="AlphaFoldDB" id="A0A7K1FLV0"/>
<proteinExistence type="predicted"/>
<dbReference type="RefSeq" id="WP_154769093.1">
    <property type="nucleotide sequence ID" value="NZ_WLYK01000005.1"/>
</dbReference>
<keyword evidence="2" id="KW-1185">Reference proteome</keyword>
<comment type="caution">
    <text evidence="1">The sequence shown here is derived from an EMBL/GenBank/DDBJ whole genome shotgun (WGS) entry which is preliminary data.</text>
</comment>
<dbReference type="EMBL" id="WLYK01000005">
    <property type="protein sequence ID" value="MTD15135.1"/>
    <property type="molecule type" value="Genomic_DNA"/>
</dbReference>
<gene>
    <name evidence="1" type="ORF">GIS00_14420</name>
</gene>
<dbReference type="Proteomes" id="UP000460221">
    <property type="component" value="Unassembled WGS sequence"/>
</dbReference>
<protein>
    <submittedName>
        <fullName evidence="1">Uncharacterized protein</fullName>
    </submittedName>
</protein>